<dbReference type="AlphaFoldDB" id="A0AAW1RYW0"/>
<comment type="caution">
    <text evidence="10">The sequence shown here is derived from an EMBL/GenBank/DDBJ whole genome shotgun (WGS) entry which is preliminary data.</text>
</comment>
<evidence type="ECO:0000256" key="2">
    <source>
        <dbReference type="ARBA" id="ARBA00008283"/>
    </source>
</evidence>
<dbReference type="GO" id="GO:0000110">
    <property type="term" value="C:nucleotide-excision repair factor 1 complex"/>
    <property type="evidence" value="ECO:0007669"/>
    <property type="project" value="TreeGrafter"/>
</dbReference>
<dbReference type="Proteomes" id="UP001438707">
    <property type="component" value="Unassembled WGS sequence"/>
</dbReference>
<name>A0AAW1RYW0_9CHLO</name>
<dbReference type="Gene3D" id="1.10.150.20">
    <property type="entry name" value="5' to 3' exonuclease, C-terminal subdomain"/>
    <property type="match status" value="1"/>
</dbReference>
<dbReference type="Pfam" id="PF03834">
    <property type="entry name" value="Rad10"/>
    <property type="match status" value="1"/>
</dbReference>
<feature type="region of interest" description="Disordered" evidence="8">
    <location>
        <begin position="370"/>
        <end position="449"/>
    </location>
</feature>
<feature type="compositionally biased region" description="Low complexity" evidence="8">
    <location>
        <begin position="399"/>
        <end position="416"/>
    </location>
</feature>
<dbReference type="FunFam" id="1.10.150.20:FF:000017">
    <property type="entry name" value="DNA excision repair protein ERCC-1"/>
    <property type="match status" value="1"/>
</dbReference>
<dbReference type="FunFam" id="3.40.50.10130:FF:000001">
    <property type="entry name" value="DNA excision repair protein ERCC-1"/>
    <property type="match status" value="1"/>
</dbReference>
<dbReference type="SUPFAM" id="SSF47781">
    <property type="entry name" value="RuvA domain 2-like"/>
    <property type="match status" value="1"/>
</dbReference>
<dbReference type="GO" id="GO:0003684">
    <property type="term" value="F:damaged DNA binding"/>
    <property type="evidence" value="ECO:0007669"/>
    <property type="project" value="InterPro"/>
</dbReference>
<feature type="region of interest" description="Disordered" evidence="8">
    <location>
        <begin position="1"/>
        <end position="155"/>
    </location>
</feature>
<dbReference type="InterPro" id="IPR011335">
    <property type="entry name" value="Restrct_endonuc-II-like"/>
</dbReference>
<dbReference type="InterPro" id="IPR010994">
    <property type="entry name" value="RuvA_2-like"/>
</dbReference>
<feature type="compositionally biased region" description="Low complexity" evidence="8">
    <location>
        <begin position="113"/>
        <end position="132"/>
    </location>
</feature>
<evidence type="ECO:0000256" key="8">
    <source>
        <dbReference type="SAM" id="MobiDB-lite"/>
    </source>
</evidence>
<dbReference type="InterPro" id="IPR047260">
    <property type="entry name" value="ERCC1-like_central_dom"/>
</dbReference>
<evidence type="ECO:0000256" key="7">
    <source>
        <dbReference type="ARBA" id="ARBA00071993"/>
    </source>
</evidence>
<dbReference type="GO" id="GO:0003697">
    <property type="term" value="F:single-stranded DNA binding"/>
    <property type="evidence" value="ECO:0007669"/>
    <property type="project" value="TreeGrafter"/>
</dbReference>
<evidence type="ECO:0000256" key="1">
    <source>
        <dbReference type="ARBA" id="ARBA00004123"/>
    </source>
</evidence>
<keyword evidence="4" id="KW-0238">DNA-binding</keyword>
<dbReference type="PANTHER" id="PTHR12749">
    <property type="entry name" value="EXCISION REPAIR CROSS-COMPLEMENTING 1 ERCC1"/>
    <property type="match status" value="1"/>
</dbReference>
<keyword evidence="6" id="KW-0539">Nucleus</keyword>
<reference evidence="10 11" key="1">
    <citation type="journal article" date="2024" name="Nat. Commun.">
        <title>Phylogenomics reveals the evolutionary origins of lichenization in chlorophyte algae.</title>
        <authorList>
            <person name="Puginier C."/>
            <person name="Libourel C."/>
            <person name="Otte J."/>
            <person name="Skaloud P."/>
            <person name="Haon M."/>
            <person name="Grisel S."/>
            <person name="Petersen M."/>
            <person name="Berrin J.G."/>
            <person name="Delaux P.M."/>
            <person name="Dal Grande F."/>
            <person name="Keller J."/>
        </authorList>
    </citation>
    <scope>NUCLEOTIDE SEQUENCE [LARGE SCALE GENOMIC DNA]</scope>
    <source>
        <strain evidence="10 11">SAG 2145</strain>
    </source>
</reference>
<dbReference type="GO" id="GO:0070914">
    <property type="term" value="P:UV-damage excision repair"/>
    <property type="evidence" value="ECO:0007669"/>
    <property type="project" value="TreeGrafter"/>
</dbReference>
<dbReference type="PANTHER" id="PTHR12749:SF0">
    <property type="entry name" value="DNA EXCISION REPAIR PROTEIN ERCC-1"/>
    <property type="match status" value="1"/>
</dbReference>
<keyword evidence="11" id="KW-1185">Reference proteome</keyword>
<dbReference type="Gene3D" id="3.40.50.10130">
    <property type="match status" value="1"/>
</dbReference>
<dbReference type="GO" id="GO:0006312">
    <property type="term" value="P:mitotic recombination"/>
    <property type="evidence" value="ECO:0007669"/>
    <property type="project" value="TreeGrafter"/>
</dbReference>
<comment type="similarity">
    <text evidence="2">Belongs to the ERCC1/RAD10/SWI10 family.</text>
</comment>
<evidence type="ECO:0000313" key="10">
    <source>
        <dbReference type="EMBL" id="KAK9839033.1"/>
    </source>
</evidence>
<evidence type="ECO:0000313" key="11">
    <source>
        <dbReference type="Proteomes" id="UP001438707"/>
    </source>
</evidence>
<dbReference type="GO" id="GO:0070522">
    <property type="term" value="C:ERCC4-ERCC1 complex"/>
    <property type="evidence" value="ECO:0007669"/>
    <property type="project" value="TreeGrafter"/>
</dbReference>
<dbReference type="GO" id="GO:0006302">
    <property type="term" value="P:double-strand break repair"/>
    <property type="evidence" value="ECO:0007669"/>
    <property type="project" value="UniProtKB-ARBA"/>
</dbReference>
<accession>A0AAW1RYW0</accession>
<feature type="domain" description="ERCC1-like central" evidence="9">
    <location>
        <begin position="162"/>
        <end position="274"/>
    </location>
</feature>
<keyword evidence="5" id="KW-0234">DNA repair</keyword>
<dbReference type="GO" id="GO:0006289">
    <property type="term" value="P:nucleotide-excision repair"/>
    <property type="evidence" value="ECO:0007669"/>
    <property type="project" value="UniProtKB-ARBA"/>
</dbReference>
<dbReference type="NCBIfam" id="TIGR00597">
    <property type="entry name" value="rad10"/>
    <property type="match status" value="1"/>
</dbReference>
<keyword evidence="3" id="KW-0227">DNA damage</keyword>
<sequence>MDLDFSFVDNSKKAFQKRTGSSTPGLGHSATAGQSQRVALPSLGEVRQSEAQPSAAPSLFRPSSAAPARPGSSSAAGGSGVFAEPQASSSVPPSFPAPGQAGSSEGPAPNRQGGASAPAAAGLPRPGPVLGRQSSTQPPRAPSYSASAPQETGQHQVDPYAVTVSRRQEGNPVLKHIRNVRWRYGDIVPDYQMGLNACALFLSLRFHLLKPEYIHGRVKELQKAFRSRILLCHVDVEDVVNPLAQVTRIAILNDVTLICAWSPQECARYLETYKAYENKPADNIRGRTDEDYLSRLQAAMTCVRGVNRTDVLTMGATFKSAAGIMQASLDDLAACPGIGPTKVRRLHDTFHVPFRRTLRQQQLHFEASQATQAGGAGPLEHASGSAVEEVKEEVDPAPLHAASKAEAANLAASARSLSHKDGAPDTAMLTDRGLAEVHDGSVDDDSGQG</sequence>
<evidence type="ECO:0000259" key="9">
    <source>
        <dbReference type="Pfam" id="PF03834"/>
    </source>
</evidence>
<organism evidence="10 11">
    <name type="scientific">Apatococcus lobatus</name>
    <dbReference type="NCBI Taxonomy" id="904363"/>
    <lineage>
        <taxon>Eukaryota</taxon>
        <taxon>Viridiplantae</taxon>
        <taxon>Chlorophyta</taxon>
        <taxon>core chlorophytes</taxon>
        <taxon>Trebouxiophyceae</taxon>
        <taxon>Chlorellales</taxon>
        <taxon>Chlorellaceae</taxon>
        <taxon>Apatococcus</taxon>
    </lineage>
</organism>
<evidence type="ECO:0000256" key="6">
    <source>
        <dbReference type="ARBA" id="ARBA00023242"/>
    </source>
</evidence>
<comment type="subcellular location">
    <subcellularLocation>
        <location evidence="1">Nucleus</location>
    </subcellularLocation>
</comment>
<evidence type="ECO:0000256" key="3">
    <source>
        <dbReference type="ARBA" id="ARBA00022763"/>
    </source>
</evidence>
<gene>
    <name evidence="10" type="ORF">WJX74_008204</name>
</gene>
<evidence type="ECO:0000256" key="5">
    <source>
        <dbReference type="ARBA" id="ARBA00023204"/>
    </source>
</evidence>
<feature type="compositionally biased region" description="Low complexity" evidence="8">
    <location>
        <begin position="53"/>
        <end position="92"/>
    </location>
</feature>
<dbReference type="InterPro" id="IPR004579">
    <property type="entry name" value="ERCC1/RAD10/SWI10"/>
</dbReference>
<dbReference type="CDD" id="cd22325">
    <property type="entry name" value="ERCC1_C-like"/>
    <property type="match status" value="1"/>
</dbReference>
<dbReference type="EMBL" id="JALJOS010000005">
    <property type="protein sequence ID" value="KAK9839033.1"/>
    <property type="molecule type" value="Genomic_DNA"/>
</dbReference>
<proteinExistence type="inferred from homology"/>
<protein>
    <recommendedName>
        <fullName evidence="7">DNA excision repair protein ERCC-1</fullName>
    </recommendedName>
</protein>
<dbReference type="SUPFAM" id="SSF52980">
    <property type="entry name" value="Restriction endonuclease-like"/>
    <property type="match status" value="1"/>
</dbReference>
<evidence type="ECO:0000256" key="4">
    <source>
        <dbReference type="ARBA" id="ARBA00023125"/>
    </source>
</evidence>